<keyword evidence="12" id="KW-1185">Reference proteome</keyword>
<feature type="transmembrane region" description="Helical" evidence="9">
    <location>
        <begin position="395"/>
        <end position="419"/>
    </location>
</feature>
<evidence type="ECO:0000256" key="5">
    <source>
        <dbReference type="ARBA" id="ARBA00022989"/>
    </source>
</evidence>
<feature type="compositionally biased region" description="Basic and acidic residues" evidence="8">
    <location>
        <begin position="568"/>
        <end position="577"/>
    </location>
</feature>
<gene>
    <name evidence="11" type="ORF">N7G274_005544</name>
</gene>
<dbReference type="PROSITE" id="PS50850">
    <property type="entry name" value="MFS"/>
    <property type="match status" value="1"/>
</dbReference>
<evidence type="ECO:0000256" key="7">
    <source>
        <dbReference type="RuleBase" id="RU003346"/>
    </source>
</evidence>
<protein>
    <recommendedName>
        <fullName evidence="10">Major facilitator superfamily (MFS) profile domain-containing protein</fullName>
    </recommendedName>
</protein>
<keyword evidence="5 9" id="KW-1133">Transmembrane helix</keyword>
<name>A0ABR4A9H2_9LECA</name>
<reference evidence="11 12" key="1">
    <citation type="submission" date="2024-09" db="EMBL/GenBank/DDBJ databases">
        <title>Rethinking Asexuality: The Enigmatic Case of Functional Sexual Genes in Lepraria (Stereocaulaceae).</title>
        <authorList>
            <person name="Doellman M."/>
            <person name="Sun Y."/>
            <person name="Barcenas-Pena A."/>
            <person name="Lumbsch H.T."/>
            <person name="Grewe F."/>
        </authorList>
    </citation>
    <scope>NUCLEOTIDE SEQUENCE [LARGE SCALE GENOMIC DNA]</scope>
    <source>
        <strain evidence="11 12">Mercado 3170</strain>
    </source>
</reference>
<sequence length="577" mass="63953">MDKISRFNVVHRYERRSLLVAINCVGSLAIFFFGYDQGMMGSVNVSIDYAVHRMKFGHVQPGTTQVIVDNTLLQGGITSVYYLGCLVGCMVGGWIAEKVGRIKVIALGSIWGVFGASLQCSAMNADWMICARLINGIGTGMLNVIVPVWSTETAPHTSRGMFVSVEFFLNIFGVVVAYWLGFGCSYVGGGYSSFVWRFPVAFQIIPLLFLFVIVWFFPESPRWLVKIGREDEARYILGRLRGESGNDDLAEAEFQDIRNVAELEKKSGKLNSYFHMLWDVMPKAIGGGSSGALHIGRRVQLVIWLQILQEWIGIAGVTIYANDIFRQAGYSGQKARWIAGLNDITYMFSTLIAIFTLDRLGRRISLYWGAIVMGISMFLAGGLSRGAISHPDKAANYGAAAASFTFIFTAGFGATWLTIPWLYPAEIFPLQIRAKGNAWGVVGWCIGNGWTVLLLPTMFSRINEKVFYIFGAVNFLTIPIVWALYPESNQRTLEEMDLLFASDSWWNWDAESNFARLREENPELVQAAHRGGSVVDPETGIRRKSARGPSLVPGGGEVGVGEGSEDSDEKREVEVKE</sequence>
<dbReference type="PANTHER" id="PTHR48022">
    <property type="entry name" value="PLASTIDIC GLUCOSE TRANSPORTER 4"/>
    <property type="match status" value="1"/>
</dbReference>
<feature type="transmembrane region" description="Helical" evidence="9">
    <location>
        <begin position="194"/>
        <end position="217"/>
    </location>
</feature>
<evidence type="ECO:0000256" key="2">
    <source>
        <dbReference type="ARBA" id="ARBA00010992"/>
    </source>
</evidence>
<dbReference type="InterPro" id="IPR003663">
    <property type="entry name" value="Sugar/inositol_transpt"/>
</dbReference>
<keyword evidence="6 9" id="KW-0472">Membrane</keyword>
<feature type="transmembrane region" description="Helical" evidence="9">
    <location>
        <begin position="335"/>
        <end position="354"/>
    </location>
</feature>
<evidence type="ECO:0000256" key="6">
    <source>
        <dbReference type="ARBA" id="ARBA00023136"/>
    </source>
</evidence>
<comment type="similarity">
    <text evidence="2 7">Belongs to the major facilitator superfamily. Sugar transporter (TC 2.A.1.1) family.</text>
</comment>
<dbReference type="PROSITE" id="PS00216">
    <property type="entry name" value="SUGAR_TRANSPORT_1"/>
    <property type="match status" value="1"/>
</dbReference>
<feature type="region of interest" description="Disordered" evidence="8">
    <location>
        <begin position="534"/>
        <end position="577"/>
    </location>
</feature>
<feature type="transmembrane region" description="Helical" evidence="9">
    <location>
        <begin position="161"/>
        <end position="182"/>
    </location>
</feature>
<feature type="compositionally biased region" description="Gly residues" evidence="8">
    <location>
        <begin position="553"/>
        <end position="562"/>
    </location>
</feature>
<feature type="domain" description="Major facilitator superfamily (MFS) profile" evidence="10">
    <location>
        <begin position="22"/>
        <end position="489"/>
    </location>
</feature>
<dbReference type="InterPro" id="IPR020846">
    <property type="entry name" value="MFS_dom"/>
</dbReference>
<evidence type="ECO:0000256" key="4">
    <source>
        <dbReference type="ARBA" id="ARBA00022692"/>
    </source>
</evidence>
<dbReference type="InterPro" id="IPR005828">
    <property type="entry name" value="MFS_sugar_transport-like"/>
</dbReference>
<dbReference type="Gene3D" id="1.20.1250.20">
    <property type="entry name" value="MFS general substrate transporter like domains"/>
    <property type="match status" value="1"/>
</dbReference>
<comment type="subcellular location">
    <subcellularLocation>
        <location evidence="1">Membrane</location>
        <topology evidence="1">Multi-pass membrane protein</topology>
    </subcellularLocation>
</comment>
<dbReference type="InterPro" id="IPR050360">
    <property type="entry name" value="MFS_Sugar_Transporters"/>
</dbReference>
<dbReference type="InterPro" id="IPR036259">
    <property type="entry name" value="MFS_trans_sf"/>
</dbReference>
<evidence type="ECO:0000256" key="9">
    <source>
        <dbReference type="SAM" id="Phobius"/>
    </source>
</evidence>
<evidence type="ECO:0000256" key="8">
    <source>
        <dbReference type="SAM" id="MobiDB-lite"/>
    </source>
</evidence>
<organism evidence="11 12">
    <name type="scientific">Stereocaulon virgatum</name>
    <dbReference type="NCBI Taxonomy" id="373712"/>
    <lineage>
        <taxon>Eukaryota</taxon>
        <taxon>Fungi</taxon>
        <taxon>Dikarya</taxon>
        <taxon>Ascomycota</taxon>
        <taxon>Pezizomycotina</taxon>
        <taxon>Lecanoromycetes</taxon>
        <taxon>OSLEUM clade</taxon>
        <taxon>Lecanoromycetidae</taxon>
        <taxon>Lecanorales</taxon>
        <taxon>Lecanorineae</taxon>
        <taxon>Stereocaulaceae</taxon>
        <taxon>Stereocaulon</taxon>
    </lineage>
</organism>
<dbReference type="Proteomes" id="UP001590950">
    <property type="component" value="Unassembled WGS sequence"/>
</dbReference>
<evidence type="ECO:0000313" key="11">
    <source>
        <dbReference type="EMBL" id="KAL2041760.1"/>
    </source>
</evidence>
<accession>A0ABR4A9H2</accession>
<evidence type="ECO:0000256" key="1">
    <source>
        <dbReference type="ARBA" id="ARBA00004141"/>
    </source>
</evidence>
<feature type="transmembrane region" description="Helical" evidence="9">
    <location>
        <begin position="79"/>
        <end position="97"/>
    </location>
</feature>
<proteinExistence type="inferred from homology"/>
<dbReference type="EMBL" id="JBEFKJ010000016">
    <property type="protein sequence ID" value="KAL2041760.1"/>
    <property type="molecule type" value="Genomic_DNA"/>
</dbReference>
<dbReference type="Pfam" id="PF00083">
    <property type="entry name" value="Sugar_tr"/>
    <property type="match status" value="1"/>
</dbReference>
<comment type="caution">
    <text evidence="11">The sequence shown here is derived from an EMBL/GenBank/DDBJ whole genome shotgun (WGS) entry which is preliminary data.</text>
</comment>
<feature type="transmembrane region" description="Helical" evidence="9">
    <location>
        <begin position="366"/>
        <end position="383"/>
    </location>
</feature>
<evidence type="ECO:0000313" key="12">
    <source>
        <dbReference type="Proteomes" id="UP001590950"/>
    </source>
</evidence>
<dbReference type="PRINTS" id="PR00171">
    <property type="entry name" value="SUGRTRNSPORT"/>
</dbReference>
<feature type="transmembrane region" description="Helical" evidence="9">
    <location>
        <begin position="18"/>
        <end position="35"/>
    </location>
</feature>
<keyword evidence="3 7" id="KW-0813">Transport</keyword>
<feature type="transmembrane region" description="Helical" evidence="9">
    <location>
        <begin position="439"/>
        <end position="459"/>
    </location>
</feature>
<feature type="transmembrane region" description="Helical" evidence="9">
    <location>
        <begin position="131"/>
        <end position="149"/>
    </location>
</feature>
<evidence type="ECO:0000256" key="3">
    <source>
        <dbReference type="ARBA" id="ARBA00022448"/>
    </source>
</evidence>
<dbReference type="SUPFAM" id="SSF103473">
    <property type="entry name" value="MFS general substrate transporter"/>
    <property type="match status" value="1"/>
</dbReference>
<dbReference type="NCBIfam" id="TIGR00879">
    <property type="entry name" value="SP"/>
    <property type="match status" value="1"/>
</dbReference>
<evidence type="ECO:0000259" key="10">
    <source>
        <dbReference type="PROSITE" id="PS50850"/>
    </source>
</evidence>
<feature type="transmembrane region" description="Helical" evidence="9">
    <location>
        <begin position="466"/>
        <end position="485"/>
    </location>
</feature>
<dbReference type="InterPro" id="IPR005829">
    <property type="entry name" value="Sugar_transporter_CS"/>
</dbReference>
<keyword evidence="4 9" id="KW-0812">Transmembrane</keyword>
<dbReference type="PANTHER" id="PTHR48022:SF78">
    <property type="entry name" value="MONOSACCHARIDE TRANSPORTER, PUTATIVE (AFU_ORTHOLOGUE AFUA_2G02110)-RELATED"/>
    <property type="match status" value="1"/>
</dbReference>